<dbReference type="EMBL" id="PVUE01000009">
    <property type="protein sequence ID" value="PRZ41486.1"/>
    <property type="molecule type" value="Genomic_DNA"/>
</dbReference>
<dbReference type="Gene3D" id="3.40.50.2300">
    <property type="match status" value="2"/>
</dbReference>
<reference evidence="5 6" key="1">
    <citation type="submission" date="2018-03" db="EMBL/GenBank/DDBJ databases">
        <title>Genomic Encyclopedia of Archaeal and Bacterial Type Strains, Phase II (KMG-II): from individual species to whole genera.</title>
        <authorList>
            <person name="Goeker M."/>
        </authorList>
    </citation>
    <scope>NUCLEOTIDE SEQUENCE [LARGE SCALE GENOMIC DNA]</scope>
    <source>
        <strain evidence="5 6">DSM 100065</strain>
    </source>
</reference>
<dbReference type="InterPro" id="IPR028081">
    <property type="entry name" value="Leu-bd"/>
</dbReference>
<evidence type="ECO:0000313" key="6">
    <source>
        <dbReference type="Proteomes" id="UP000237752"/>
    </source>
</evidence>
<protein>
    <submittedName>
        <fullName evidence="5">Amino acid/amide ABC transporter substrate-binding protein (HAAT family)</fullName>
    </submittedName>
</protein>
<evidence type="ECO:0000256" key="2">
    <source>
        <dbReference type="ARBA" id="ARBA00022729"/>
    </source>
</evidence>
<organism evidence="5 6">
    <name type="scientific">Antricoccus suffuscus</name>
    <dbReference type="NCBI Taxonomy" id="1629062"/>
    <lineage>
        <taxon>Bacteria</taxon>
        <taxon>Bacillati</taxon>
        <taxon>Actinomycetota</taxon>
        <taxon>Actinomycetes</taxon>
        <taxon>Geodermatophilales</taxon>
        <taxon>Antricoccaceae</taxon>
        <taxon>Antricoccus</taxon>
    </lineage>
</organism>
<evidence type="ECO:0000259" key="4">
    <source>
        <dbReference type="Pfam" id="PF13458"/>
    </source>
</evidence>
<accession>A0A2T0ZYR1</accession>
<gene>
    <name evidence="5" type="ORF">CLV47_10933</name>
</gene>
<sequence>MGTKVRVLVTGMVACSLAFAGCSTKGGNSGEAKTGSGGLKTDFGITDDTITLGNLTDTSGVFKDIGLAISAGHEIWAKELNAAGGICGRQIKIETKDTGYAADKAVPLYAAMSGKVAAMIQIIGSPVVAALKDSLVSDKMVTIPATQAATNLDIPGMMMVGPTYDVEIINGLSYLQKQGLIKDGQKFGHIYIEGEYGTSGFNGSSYYAKKHNQTIVPVKIGSGDNDMSAAVTQLKSQNVDAVIMTSTGNQLSSAATQMAAQGMGALPLLGSNPTWSPKLVNTPAVPALGNYYRSVGIAPYGADVPLVTKINAAYEADFTEPPEDHVNTGYAFGLVLQAVLEQGCKDKDMTRAHLVDLSTKVKVDTEGITAPLDYSKSGKPSTTSTYIEMMDPAAPGGMKVVADLAAAPEAKDYKSPLQK</sequence>
<evidence type="ECO:0000256" key="1">
    <source>
        <dbReference type="ARBA" id="ARBA00010062"/>
    </source>
</evidence>
<keyword evidence="2 3" id="KW-0732">Signal</keyword>
<keyword evidence="6" id="KW-1185">Reference proteome</keyword>
<dbReference type="RefSeq" id="WP_170111050.1">
    <property type="nucleotide sequence ID" value="NZ_PVUE01000009.1"/>
</dbReference>
<feature type="domain" description="Leucine-binding protein" evidence="4">
    <location>
        <begin position="49"/>
        <end position="378"/>
    </location>
</feature>
<comment type="similarity">
    <text evidence="1">Belongs to the leucine-binding protein family.</text>
</comment>
<dbReference type="AlphaFoldDB" id="A0A2T0ZYR1"/>
<feature type="chain" id="PRO_5039670264" evidence="3">
    <location>
        <begin position="21"/>
        <end position="419"/>
    </location>
</feature>
<name>A0A2T0ZYR1_9ACTN</name>
<dbReference type="Pfam" id="PF13458">
    <property type="entry name" value="Peripla_BP_6"/>
    <property type="match status" value="1"/>
</dbReference>
<dbReference type="PANTHER" id="PTHR47235:SF1">
    <property type="entry name" value="BLR6548 PROTEIN"/>
    <property type="match status" value="1"/>
</dbReference>
<dbReference type="PANTHER" id="PTHR47235">
    <property type="entry name" value="BLR6548 PROTEIN"/>
    <property type="match status" value="1"/>
</dbReference>
<evidence type="ECO:0000256" key="3">
    <source>
        <dbReference type="SAM" id="SignalP"/>
    </source>
</evidence>
<dbReference type="Proteomes" id="UP000237752">
    <property type="component" value="Unassembled WGS sequence"/>
</dbReference>
<evidence type="ECO:0000313" key="5">
    <source>
        <dbReference type="EMBL" id="PRZ41486.1"/>
    </source>
</evidence>
<feature type="signal peptide" evidence="3">
    <location>
        <begin position="1"/>
        <end position="20"/>
    </location>
</feature>
<dbReference type="InterPro" id="IPR028082">
    <property type="entry name" value="Peripla_BP_I"/>
</dbReference>
<dbReference type="SUPFAM" id="SSF53822">
    <property type="entry name" value="Periplasmic binding protein-like I"/>
    <property type="match status" value="1"/>
</dbReference>
<proteinExistence type="inferred from homology"/>
<dbReference type="PROSITE" id="PS51257">
    <property type="entry name" value="PROKAR_LIPOPROTEIN"/>
    <property type="match status" value="1"/>
</dbReference>
<comment type="caution">
    <text evidence="5">The sequence shown here is derived from an EMBL/GenBank/DDBJ whole genome shotgun (WGS) entry which is preliminary data.</text>
</comment>